<dbReference type="Proteomes" id="UP000295197">
    <property type="component" value="Unassembled WGS sequence"/>
</dbReference>
<keyword evidence="2" id="KW-1185">Reference proteome</keyword>
<evidence type="ECO:0000313" key="2">
    <source>
        <dbReference type="Proteomes" id="UP000295197"/>
    </source>
</evidence>
<protein>
    <submittedName>
        <fullName evidence="1">Uncharacterized protein</fullName>
    </submittedName>
</protein>
<organism evidence="1 2">
    <name type="scientific">Sphingobacterium alimentarium</name>
    <dbReference type="NCBI Taxonomy" id="797292"/>
    <lineage>
        <taxon>Bacteria</taxon>
        <taxon>Pseudomonadati</taxon>
        <taxon>Bacteroidota</taxon>
        <taxon>Sphingobacteriia</taxon>
        <taxon>Sphingobacteriales</taxon>
        <taxon>Sphingobacteriaceae</taxon>
        <taxon>Sphingobacterium</taxon>
    </lineage>
</organism>
<dbReference type="RefSeq" id="WP_132778084.1">
    <property type="nucleotide sequence ID" value="NZ_SMBZ01000028.1"/>
</dbReference>
<dbReference type="OrthoDB" id="943693at2"/>
<accession>A0A4R3VVD5</accession>
<sequence>MDIHLIEKFVQDLRKEGFLERYTIDDNMASIYLQQYVLFVYLGSSPRWENDSQIKAIHLDIDLLNTAYDKVFNRIRGLCGVGERVYARNTVVARIDKRIALDFLVEHHLNAPLAGKYRYGLFYQGELVSVAVFSGGRIMSDISMDHRSFELLRFCHKAGYLVVGGISKLIKAFVKDFRPNDIMTYADRDWSQHSSLESIGFKATGMTGQQTFYVKDGKRLAPHTEGHGYDYEIKNKGSIKLKLYL</sequence>
<dbReference type="AlphaFoldDB" id="A0A4R3VVD5"/>
<name>A0A4R3VVD5_9SPHI</name>
<proteinExistence type="predicted"/>
<evidence type="ECO:0000313" key="1">
    <source>
        <dbReference type="EMBL" id="TCV11394.1"/>
    </source>
</evidence>
<dbReference type="EMBL" id="SMBZ01000028">
    <property type="protein sequence ID" value="TCV11394.1"/>
    <property type="molecule type" value="Genomic_DNA"/>
</dbReference>
<comment type="caution">
    <text evidence="1">The sequence shown here is derived from an EMBL/GenBank/DDBJ whole genome shotgun (WGS) entry which is preliminary data.</text>
</comment>
<reference evidence="1 2" key="1">
    <citation type="submission" date="2019-03" db="EMBL/GenBank/DDBJ databases">
        <title>Genomic Encyclopedia of Type Strains, Phase IV (KMG-IV): sequencing the most valuable type-strain genomes for metagenomic binning, comparative biology and taxonomic classification.</title>
        <authorList>
            <person name="Goeker M."/>
        </authorList>
    </citation>
    <scope>NUCLEOTIDE SEQUENCE [LARGE SCALE GENOMIC DNA]</scope>
    <source>
        <strain evidence="1 2">DSM 22362</strain>
    </source>
</reference>
<gene>
    <name evidence="1" type="ORF">EDC17_102829</name>
</gene>